<dbReference type="AlphaFoldDB" id="A0A3B0VGR0"/>
<protein>
    <submittedName>
        <fullName evidence="1">NADPH-dependent glyceraldehyde-3-phosphate dehydrogenase</fullName>
        <ecNumber evidence="1">1.2.1.13</ecNumber>
    </submittedName>
</protein>
<keyword evidence="1" id="KW-0560">Oxidoreductase</keyword>
<proteinExistence type="predicted"/>
<gene>
    <name evidence="1" type="ORF">MNBD_GAMMA01-2255</name>
</gene>
<reference evidence="1" key="1">
    <citation type="submission" date="2018-06" db="EMBL/GenBank/DDBJ databases">
        <authorList>
            <person name="Zhirakovskaya E."/>
        </authorList>
    </citation>
    <scope>NUCLEOTIDE SEQUENCE</scope>
</reference>
<name>A0A3B0VGR0_9ZZZZ</name>
<accession>A0A3B0VGR0</accession>
<evidence type="ECO:0000313" key="1">
    <source>
        <dbReference type="EMBL" id="VAW35989.1"/>
    </source>
</evidence>
<feature type="non-terminal residue" evidence="1">
    <location>
        <position position="70"/>
    </location>
</feature>
<dbReference type="GO" id="GO:0047100">
    <property type="term" value="F:glyceraldehyde-3-phosphate dehydrogenase (NADP+) (phosphorylating) activity"/>
    <property type="evidence" value="ECO:0007669"/>
    <property type="project" value="UniProtKB-EC"/>
</dbReference>
<sequence length="70" mass="8460">MTEENRPIPEEFFSDWKEREALAEAMIPLIGRLYRKNNVSLYMYGKRMINQRVTDLLKAHRFVRQVESNE</sequence>
<dbReference type="EMBL" id="UOEW01000124">
    <property type="protein sequence ID" value="VAW35989.1"/>
    <property type="molecule type" value="Genomic_DNA"/>
</dbReference>
<dbReference type="EC" id="1.2.1.13" evidence="1"/>
<organism evidence="1">
    <name type="scientific">hydrothermal vent metagenome</name>
    <dbReference type="NCBI Taxonomy" id="652676"/>
    <lineage>
        <taxon>unclassified sequences</taxon>
        <taxon>metagenomes</taxon>
        <taxon>ecological metagenomes</taxon>
    </lineage>
</organism>
<dbReference type="PANTHER" id="PTHR43454:SF1">
    <property type="entry name" value="GLYCERALDEHYDE 3-PHOSPHATE DEHYDROGENASE NAD(P) BINDING DOMAIN-CONTAINING PROTEIN"/>
    <property type="match status" value="1"/>
</dbReference>
<dbReference type="PANTHER" id="PTHR43454">
    <property type="entry name" value="GLYCERALDEHYDE-3-PHOSPHATE DEHYDROGENASE"/>
    <property type="match status" value="1"/>
</dbReference>